<dbReference type="Proteomes" id="UP000051957">
    <property type="component" value="Unassembled WGS sequence"/>
</dbReference>
<sequence>MLITIIASLFGVLTLVGIGFWIWAYTHEGPTGLAAFWTIVAVGCLIVSVAYGVHARHNQPTEQTRITKSQKDLKSSSYFAETAKQKQAKELQQRREKAILKELRTTYKKNLGDVTFDASKKQYVIQVTKTGYHKALVIVRKHPKQNKKALKTIRKSFVDASKAVTKTAKKSGYSLLLRDGSRSILEVKDGRIVADRLVE</sequence>
<evidence type="ECO:0000313" key="2">
    <source>
        <dbReference type="EMBL" id="KRM45314.1"/>
    </source>
</evidence>
<dbReference type="PATRIC" id="fig|1423784.4.peg.906"/>
<evidence type="ECO:0000256" key="1">
    <source>
        <dbReference type="SAM" id="Phobius"/>
    </source>
</evidence>
<dbReference type="RefSeq" id="WP_057909037.1">
    <property type="nucleotide sequence ID" value="NZ_AZGK01000018.1"/>
</dbReference>
<organism evidence="2 3">
    <name type="scientific">Lentilactobacillus parabuchneri DSM 5707 = NBRC 107865</name>
    <dbReference type="NCBI Taxonomy" id="1423784"/>
    <lineage>
        <taxon>Bacteria</taxon>
        <taxon>Bacillati</taxon>
        <taxon>Bacillota</taxon>
        <taxon>Bacilli</taxon>
        <taxon>Lactobacillales</taxon>
        <taxon>Lactobacillaceae</taxon>
        <taxon>Lentilactobacillus</taxon>
    </lineage>
</organism>
<reference evidence="2 3" key="1">
    <citation type="journal article" date="2015" name="Genome Announc.">
        <title>Expanding the biotechnology potential of lactobacilli through comparative genomics of 213 strains and associated genera.</title>
        <authorList>
            <person name="Sun Z."/>
            <person name="Harris H.M."/>
            <person name="McCann A."/>
            <person name="Guo C."/>
            <person name="Argimon S."/>
            <person name="Zhang W."/>
            <person name="Yang X."/>
            <person name="Jeffery I.B."/>
            <person name="Cooney J.C."/>
            <person name="Kagawa T.F."/>
            <person name="Liu W."/>
            <person name="Song Y."/>
            <person name="Salvetti E."/>
            <person name="Wrobel A."/>
            <person name="Rasinkangas P."/>
            <person name="Parkhill J."/>
            <person name="Rea M.C."/>
            <person name="O'Sullivan O."/>
            <person name="Ritari J."/>
            <person name="Douillard F.P."/>
            <person name="Paul Ross R."/>
            <person name="Yang R."/>
            <person name="Briner A.E."/>
            <person name="Felis G.E."/>
            <person name="de Vos W.M."/>
            <person name="Barrangou R."/>
            <person name="Klaenhammer T.R."/>
            <person name="Caufield P.W."/>
            <person name="Cui Y."/>
            <person name="Zhang H."/>
            <person name="O'Toole P.W."/>
        </authorList>
    </citation>
    <scope>NUCLEOTIDE SEQUENCE [LARGE SCALE GENOMIC DNA]</scope>
    <source>
        <strain evidence="2 3">DSM 5707</strain>
    </source>
</reference>
<evidence type="ECO:0000313" key="3">
    <source>
        <dbReference type="Proteomes" id="UP000051957"/>
    </source>
</evidence>
<gene>
    <name evidence="2" type="ORF">FC51_GL000903</name>
</gene>
<comment type="caution">
    <text evidence="2">The sequence shown here is derived from an EMBL/GenBank/DDBJ whole genome shotgun (WGS) entry which is preliminary data.</text>
</comment>
<dbReference type="AlphaFoldDB" id="A0A0R1YT28"/>
<dbReference type="EMBL" id="AZGK01000018">
    <property type="protein sequence ID" value="KRM45314.1"/>
    <property type="molecule type" value="Genomic_DNA"/>
</dbReference>
<accession>A0A0R1YT28</accession>
<proteinExistence type="predicted"/>
<dbReference type="GeneID" id="69802475"/>
<feature type="transmembrane region" description="Helical" evidence="1">
    <location>
        <begin position="32"/>
        <end position="53"/>
    </location>
</feature>
<keyword evidence="1" id="KW-0472">Membrane</keyword>
<name>A0A0R1YT28_9LACO</name>
<feature type="transmembrane region" description="Helical" evidence="1">
    <location>
        <begin position="7"/>
        <end position="26"/>
    </location>
</feature>
<keyword evidence="1" id="KW-1133">Transmembrane helix</keyword>
<protein>
    <submittedName>
        <fullName evidence="2">Uncharacterized protein</fullName>
    </submittedName>
</protein>
<keyword evidence="1" id="KW-0812">Transmembrane</keyword>